<dbReference type="KEGG" id="cei:CEPID_05500"/>
<dbReference type="EMBL" id="CP011541">
    <property type="protein sequence ID" value="AKK02967.1"/>
    <property type="molecule type" value="Genomic_DNA"/>
</dbReference>
<dbReference type="Gene3D" id="3.40.50.300">
    <property type="entry name" value="P-loop containing nucleotide triphosphate hydrolases"/>
    <property type="match status" value="1"/>
</dbReference>
<keyword evidence="4" id="KW-1185">Reference proteome</keyword>
<dbReference type="PATRIC" id="fig|1050174.4.peg.1114"/>
<dbReference type="AlphaFoldDB" id="A0A0G3GVR5"/>
<accession>A0A0G3GVR5</accession>
<evidence type="ECO:0000313" key="3">
    <source>
        <dbReference type="EMBL" id="AKK02967.1"/>
    </source>
</evidence>
<dbReference type="InterPro" id="IPR045528">
    <property type="entry name" value="DO-GTPase2"/>
</dbReference>
<evidence type="ECO:0000259" key="2">
    <source>
        <dbReference type="Pfam" id="PF19993"/>
    </source>
</evidence>
<name>A0A0G3GVR5_9CORY</name>
<dbReference type="Pfam" id="PF19993">
    <property type="entry name" value="DO-GTPase2"/>
    <property type="match status" value="1"/>
</dbReference>
<evidence type="ECO:0000313" key="4">
    <source>
        <dbReference type="Proteomes" id="UP000035368"/>
    </source>
</evidence>
<keyword evidence="1" id="KW-0175">Coiled coil</keyword>
<dbReference type="STRING" id="1050174.CEPID_05500"/>
<sequence>MSALLTRLLGMNQNRTVDQQIAVFGQSGSGKTVLLCSFYGAARDKIQLDQSLFDLHAQDNRHTTLISQYLGMKEDHKVPQLTRFASVQTEFKLKQKGLGLKELAKTDSVRLTWWDYPGDWFERGTSTESERQDKAQTFRKLLGSDVALFLVDGQRLQEYVGEEERYLRYLFDSFSSTLNDIQDDILQSGGLLKQFPRIWVLALSKADLWPDMTVQDFENLLNKKAASEINTLRSKLLEFIEDDEAFSFGKDFLLLSSAKFSLGSIDMSERKGIDVLLPLACVLPIQRHLWWHELKILPMNLAEKLLDLELVKALVPVAIKALRIGKGTGKIKYLAAGAFADLVEQMADQSFDSLARIQAEATEKREFLRALVADFTQRLNQAENDRVLLRDSK</sequence>
<proteinExistence type="predicted"/>
<dbReference type="InterPro" id="IPR027417">
    <property type="entry name" value="P-loop_NTPase"/>
</dbReference>
<dbReference type="Proteomes" id="UP000035368">
    <property type="component" value="Chromosome"/>
</dbReference>
<organism evidence="3 4">
    <name type="scientific">Corynebacterium epidermidicanis</name>
    <dbReference type="NCBI Taxonomy" id="1050174"/>
    <lineage>
        <taxon>Bacteria</taxon>
        <taxon>Bacillati</taxon>
        <taxon>Actinomycetota</taxon>
        <taxon>Actinomycetes</taxon>
        <taxon>Mycobacteriales</taxon>
        <taxon>Corynebacteriaceae</taxon>
        <taxon>Corynebacterium</taxon>
    </lineage>
</organism>
<protein>
    <recommendedName>
        <fullName evidence="2">Double-GTPase 2 domain-containing protein</fullName>
    </recommendedName>
</protein>
<feature type="domain" description="Double-GTPase 2" evidence="2">
    <location>
        <begin position="21"/>
        <end position="222"/>
    </location>
</feature>
<evidence type="ECO:0000256" key="1">
    <source>
        <dbReference type="SAM" id="Coils"/>
    </source>
</evidence>
<gene>
    <name evidence="3" type="ORF">CEPID_05500</name>
</gene>
<reference evidence="3 4" key="1">
    <citation type="submission" date="2015-05" db="EMBL/GenBank/DDBJ databases">
        <title>Complete genome sequence of Corynebacterium epidermidicanis DSM 45586, isolated from the skin of a dog suffering from pruritus.</title>
        <authorList>
            <person name="Ruckert C."/>
            <person name="Albersmeier A."/>
            <person name="Winkler A."/>
            <person name="Tauch A."/>
        </authorList>
    </citation>
    <scope>NUCLEOTIDE SEQUENCE [LARGE SCALE GENOMIC DNA]</scope>
    <source>
        <strain evidence="3 4">DSM 45586</strain>
    </source>
</reference>
<dbReference type="SUPFAM" id="SSF52540">
    <property type="entry name" value="P-loop containing nucleoside triphosphate hydrolases"/>
    <property type="match status" value="1"/>
</dbReference>
<feature type="coiled-coil region" evidence="1">
    <location>
        <begin position="365"/>
        <end position="392"/>
    </location>
</feature>